<dbReference type="EMBL" id="JBBPEH010000005">
    <property type="protein sequence ID" value="KAK7538680.1"/>
    <property type="molecule type" value="Genomic_DNA"/>
</dbReference>
<sequence length="655" mass="72918">MDWPLLEVAKAVEELAAGMKELVDDVREHAYEYLSAISRLFAISAELRGLERKVPKPKYRAALATMAPEMELLCDSVGATVDTLSVEFLGLTSPNVRRNWEGLVRICVDEGVSLANRLELYQDLAVGLNDVLKHDRDPDDLEPITKPLRRLRARQVPLKEAGGLPPLAGPSPGARPGPLPPPPPRFVPRAVSPGVRHHPAPPRHGGQRAQAPGIRPISIPPPPPPPPPPQQPVASGVRHRPAPRRRGGQREEDPIVRIISDSPPPQHPPHPRRGGPHAEDPIVRIISDSPPPQHPPRPLRYNPRPQSPRFGPAPPPPPPPPQPAFEDPKYLYAEEWESEGYVYSPPPEAAVPMSPAVSDASWGEFPSWPRSVTVEASTSSGPQHWAMDVYDGRHPLSPFRGSLGQPTRCFGRDMPDAVNRLCAEGFVKVVEHPFEASEVFVRLYWRETDNRARILFLTKDPSGTRHRFCFPLTALKIMRVGASLQFCRVNKNDGGLDLWAVLRFASSERMVLFYCTCVALKYQDPVEYDLGQDDFFAPPGEEQLFGGEIKDEGLLHALRIFRDTNSGSVRFEVTTRHGRSKKTPIWTAFVSDLLRTRGWLHRVDSRTVAFSKLHTYVFCNNFVPLRGRGGHAEVRFTSTSDCDDFLFVIGELLGP</sequence>
<feature type="compositionally biased region" description="Pro residues" evidence="1">
    <location>
        <begin position="311"/>
        <end position="323"/>
    </location>
</feature>
<feature type="region of interest" description="Disordered" evidence="1">
    <location>
        <begin position="133"/>
        <end position="327"/>
    </location>
</feature>
<feature type="compositionally biased region" description="Basic residues" evidence="1">
    <location>
        <begin position="237"/>
        <end position="247"/>
    </location>
</feature>
<organism evidence="4 5">
    <name type="scientific">Phyllosticta citribraziliensis</name>
    <dbReference type="NCBI Taxonomy" id="989973"/>
    <lineage>
        <taxon>Eukaryota</taxon>
        <taxon>Fungi</taxon>
        <taxon>Dikarya</taxon>
        <taxon>Ascomycota</taxon>
        <taxon>Pezizomycotina</taxon>
        <taxon>Dothideomycetes</taxon>
        <taxon>Dothideomycetes incertae sedis</taxon>
        <taxon>Botryosphaeriales</taxon>
        <taxon>Phyllostictaceae</taxon>
        <taxon>Phyllosticta</taxon>
    </lineage>
</organism>
<gene>
    <name evidence="4" type="ORF">J3D65DRAFT_622761</name>
</gene>
<evidence type="ECO:0000313" key="5">
    <source>
        <dbReference type="Proteomes" id="UP001360953"/>
    </source>
</evidence>
<feature type="compositionally biased region" description="Low complexity" evidence="1">
    <location>
        <begin position="299"/>
        <end position="310"/>
    </location>
</feature>
<feature type="compositionally biased region" description="Pro residues" evidence="1">
    <location>
        <begin position="289"/>
        <end position="298"/>
    </location>
</feature>
<name>A0ABR1LX67_9PEZI</name>
<accession>A0ABR1LX67</accession>
<dbReference type="Proteomes" id="UP001360953">
    <property type="component" value="Unassembled WGS sequence"/>
</dbReference>
<feature type="compositionally biased region" description="Pro residues" evidence="1">
    <location>
        <begin position="167"/>
        <end position="186"/>
    </location>
</feature>
<comment type="caution">
    <text evidence="4">The sequence shown here is derived from an EMBL/GenBank/DDBJ whole genome shotgun (WGS) entry which is preliminary data.</text>
</comment>
<evidence type="ECO:0000313" key="4">
    <source>
        <dbReference type="EMBL" id="KAK7538680.1"/>
    </source>
</evidence>
<evidence type="ECO:0000256" key="1">
    <source>
        <dbReference type="SAM" id="MobiDB-lite"/>
    </source>
</evidence>
<evidence type="ECO:0000259" key="2">
    <source>
        <dbReference type="Pfam" id="PF23074"/>
    </source>
</evidence>
<feature type="compositionally biased region" description="Pro residues" evidence="1">
    <location>
        <begin position="218"/>
        <end position="231"/>
    </location>
</feature>
<evidence type="ECO:0000259" key="3">
    <source>
        <dbReference type="Pfam" id="PF23076"/>
    </source>
</evidence>
<dbReference type="Pfam" id="PF23076">
    <property type="entry name" value="PH_FT_C"/>
    <property type="match status" value="1"/>
</dbReference>
<protein>
    <submittedName>
        <fullName evidence="4">Uncharacterized protein</fullName>
    </submittedName>
</protein>
<dbReference type="PRINTS" id="PR01217">
    <property type="entry name" value="PRICHEXTENSN"/>
</dbReference>
<keyword evidence="5" id="KW-1185">Reference proteome</keyword>
<feature type="domain" description="PH" evidence="3">
    <location>
        <begin position="542"/>
        <end position="651"/>
    </location>
</feature>
<dbReference type="GeneID" id="92033009"/>
<proteinExistence type="predicted"/>
<feature type="domain" description="PH" evidence="2">
    <location>
        <begin position="414"/>
        <end position="526"/>
    </location>
</feature>
<dbReference type="RefSeq" id="XP_066656367.1">
    <property type="nucleotide sequence ID" value="XM_066800103.1"/>
</dbReference>
<dbReference type="InterPro" id="IPR057082">
    <property type="entry name" value="PH_C"/>
</dbReference>
<dbReference type="Pfam" id="PF23074">
    <property type="entry name" value="PH_FT_N"/>
    <property type="match status" value="1"/>
</dbReference>
<dbReference type="InterPro" id="IPR057081">
    <property type="entry name" value="PH_N"/>
</dbReference>
<reference evidence="4 5" key="1">
    <citation type="submission" date="2024-04" db="EMBL/GenBank/DDBJ databases">
        <title>Phyllosticta paracitricarpa is synonymous to the EU quarantine fungus P. citricarpa based on phylogenomic analyses.</title>
        <authorList>
            <consortium name="Lawrence Berkeley National Laboratory"/>
            <person name="Van ingen-buijs V.A."/>
            <person name="Van westerhoven A.C."/>
            <person name="Haridas S."/>
            <person name="Skiadas P."/>
            <person name="Martin F."/>
            <person name="Groenewald J.Z."/>
            <person name="Crous P.W."/>
            <person name="Seidl M.F."/>
        </authorList>
    </citation>
    <scope>NUCLEOTIDE SEQUENCE [LARGE SCALE GENOMIC DNA]</scope>
    <source>
        <strain evidence="4 5">CPC 17464</strain>
    </source>
</reference>